<reference evidence="1 2" key="1">
    <citation type="submission" date="2023-02" db="EMBL/GenBank/DDBJ databases">
        <title>LHISI_Scaffold_Assembly.</title>
        <authorList>
            <person name="Stuart O.P."/>
            <person name="Cleave R."/>
            <person name="Magrath M.J.L."/>
            <person name="Mikheyev A.S."/>
        </authorList>
    </citation>
    <scope>NUCLEOTIDE SEQUENCE [LARGE SCALE GENOMIC DNA]</scope>
    <source>
        <strain evidence="1">Daus_M_001</strain>
        <tissue evidence="1">Leg muscle</tissue>
    </source>
</reference>
<accession>A0ABQ9HQF4</accession>
<dbReference type="Proteomes" id="UP001159363">
    <property type="component" value="Chromosome X"/>
</dbReference>
<sequence length="153" mass="17899">MGLIMYLVTTLNVHSILEIEVTKGTLRTWFLTIGKEKTKDRKSNAPFLQKNTWLSEIELKEQKEKFMTSLCLNKEQHNQLERNTRWKRVTASNFTRSAKRRPITSCKNLVHDLLYGTIKSTQAMLHEQFDKELGLKAAEQATGWEIKKMWNVS</sequence>
<name>A0ABQ9HQF4_9NEOP</name>
<dbReference type="EMBL" id="JARBHB010000004">
    <property type="protein sequence ID" value="KAJ8886591.1"/>
    <property type="molecule type" value="Genomic_DNA"/>
</dbReference>
<keyword evidence="2" id="KW-1185">Reference proteome</keyword>
<proteinExistence type="predicted"/>
<comment type="caution">
    <text evidence="1">The sequence shown here is derived from an EMBL/GenBank/DDBJ whole genome shotgun (WGS) entry which is preliminary data.</text>
</comment>
<evidence type="ECO:0000313" key="2">
    <source>
        <dbReference type="Proteomes" id="UP001159363"/>
    </source>
</evidence>
<organism evidence="1 2">
    <name type="scientific">Dryococelus australis</name>
    <dbReference type="NCBI Taxonomy" id="614101"/>
    <lineage>
        <taxon>Eukaryota</taxon>
        <taxon>Metazoa</taxon>
        <taxon>Ecdysozoa</taxon>
        <taxon>Arthropoda</taxon>
        <taxon>Hexapoda</taxon>
        <taxon>Insecta</taxon>
        <taxon>Pterygota</taxon>
        <taxon>Neoptera</taxon>
        <taxon>Polyneoptera</taxon>
        <taxon>Phasmatodea</taxon>
        <taxon>Verophasmatodea</taxon>
        <taxon>Anareolatae</taxon>
        <taxon>Phasmatidae</taxon>
        <taxon>Eurycanthinae</taxon>
        <taxon>Dryococelus</taxon>
    </lineage>
</organism>
<evidence type="ECO:0000313" key="1">
    <source>
        <dbReference type="EMBL" id="KAJ8886591.1"/>
    </source>
</evidence>
<protein>
    <submittedName>
        <fullName evidence="1">Uncharacterized protein</fullName>
    </submittedName>
</protein>
<gene>
    <name evidence="1" type="ORF">PR048_012803</name>
</gene>